<keyword evidence="5" id="KW-1185">Reference proteome</keyword>
<name>A0A0V7ZQ41_9CYAN</name>
<evidence type="ECO:0000259" key="3">
    <source>
        <dbReference type="Pfam" id="PF02557"/>
    </source>
</evidence>
<reference evidence="4 5" key="1">
    <citation type="journal article" date="2015" name="Genome Announc.">
        <title>Draft Genome of the Euendolithic (true boring) Cyanobacterium Mastigocoleus testarum strain BC008.</title>
        <authorList>
            <person name="Guida B.S."/>
            <person name="Garcia-Pichel F."/>
        </authorList>
    </citation>
    <scope>NUCLEOTIDE SEQUENCE [LARGE SCALE GENOMIC DNA]</scope>
    <source>
        <strain evidence="4 5">BC008</strain>
    </source>
</reference>
<dbReference type="SUPFAM" id="SSF55166">
    <property type="entry name" value="Hedgehog/DD-peptidase"/>
    <property type="match status" value="1"/>
</dbReference>
<dbReference type="CDD" id="cd14852">
    <property type="entry name" value="LD-carboxypeptidase"/>
    <property type="match status" value="1"/>
</dbReference>
<dbReference type="PANTHER" id="PTHR34385:SF1">
    <property type="entry name" value="PEPTIDOGLYCAN L-ALANYL-D-GLUTAMATE ENDOPEPTIDASE CWLK"/>
    <property type="match status" value="1"/>
</dbReference>
<evidence type="ECO:0000313" key="5">
    <source>
        <dbReference type="Proteomes" id="UP000053372"/>
    </source>
</evidence>
<dbReference type="EMBL" id="LMTZ01000094">
    <property type="protein sequence ID" value="KST66768.1"/>
    <property type="molecule type" value="Genomic_DNA"/>
</dbReference>
<organism evidence="4 5">
    <name type="scientific">Mastigocoleus testarum BC008</name>
    <dbReference type="NCBI Taxonomy" id="371196"/>
    <lineage>
        <taxon>Bacteria</taxon>
        <taxon>Bacillati</taxon>
        <taxon>Cyanobacteriota</taxon>
        <taxon>Cyanophyceae</taxon>
        <taxon>Nostocales</taxon>
        <taxon>Hapalosiphonaceae</taxon>
        <taxon>Mastigocoleus</taxon>
    </lineage>
</organism>
<dbReference type="InterPro" id="IPR003709">
    <property type="entry name" value="VanY-like_core_dom"/>
</dbReference>
<feature type="region of interest" description="Disordered" evidence="1">
    <location>
        <begin position="1"/>
        <end position="26"/>
    </location>
</feature>
<dbReference type="GO" id="GO:0004180">
    <property type="term" value="F:carboxypeptidase activity"/>
    <property type="evidence" value="ECO:0007669"/>
    <property type="project" value="UniProtKB-KW"/>
</dbReference>
<sequence length="268" mass="29559">MNNAGFPEEPENSSLGMDGDIPAALRDNPEQTSKIRLTPFLIISSFVGFLLLATVSGVWFFLVENNRNPQTVVESEVTPPVEDENPEDETNSDAILGHFSYPEAPPSELMPISADGRIKMRTSAAKRFKEMAAAARAQGVILAPLSGFRSEKDQDPLFFGTAARRNQTPSERAAVSAPPGHSEHHTGYAIDIGDGAVPATNLSTKFENTRAYKWLEANAAKYNFELSFPLNNSQGVSYEPWHWRFVGDRDSLETFYRARNLKPTPVSP</sequence>
<dbReference type="AlphaFoldDB" id="A0A0V7ZQ41"/>
<dbReference type="Pfam" id="PF02557">
    <property type="entry name" value="VanY"/>
    <property type="match status" value="1"/>
</dbReference>
<evidence type="ECO:0000313" key="4">
    <source>
        <dbReference type="EMBL" id="KST66768.1"/>
    </source>
</evidence>
<gene>
    <name evidence="4" type="ORF">BC008_26645</name>
</gene>
<keyword evidence="2" id="KW-1133">Transmembrane helix</keyword>
<keyword evidence="2" id="KW-0812">Transmembrane</keyword>
<keyword evidence="4" id="KW-0378">Hydrolase</keyword>
<keyword evidence="4" id="KW-0645">Protease</keyword>
<protein>
    <submittedName>
        <fullName evidence="4">D-alanyl-D-alanine carboxypeptidase</fullName>
    </submittedName>
</protein>
<comment type="caution">
    <text evidence="4">The sequence shown here is derived from an EMBL/GenBank/DDBJ whole genome shotgun (WGS) entry which is preliminary data.</text>
</comment>
<evidence type="ECO:0000256" key="1">
    <source>
        <dbReference type="SAM" id="MobiDB-lite"/>
    </source>
</evidence>
<accession>A0A0V7ZQ41</accession>
<dbReference type="Proteomes" id="UP000053372">
    <property type="component" value="Unassembled WGS sequence"/>
</dbReference>
<feature type="domain" description="D-alanyl-D-alanine carboxypeptidase-like core" evidence="3">
    <location>
        <begin position="118"/>
        <end position="248"/>
    </location>
</feature>
<proteinExistence type="predicted"/>
<dbReference type="InterPro" id="IPR052179">
    <property type="entry name" value="DD-CPase-like"/>
</dbReference>
<dbReference type="PANTHER" id="PTHR34385">
    <property type="entry name" value="D-ALANYL-D-ALANINE CARBOXYPEPTIDASE"/>
    <property type="match status" value="1"/>
</dbReference>
<evidence type="ECO:0000256" key="2">
    <source>
        <dbReference type="SAM" id="Phobius"/>
    </source>
</evidence>
<dbReference type="InterPro" id="IPR058193">
    <property type="entry name" value="VanY/YodJ_core_dom"/>
</dbReference>
<dbReference type="RefSeq" id="WP_027842893.1">
    <property type="nucleotide sequence ID" value="NZ_LMTZ01000094.1"/>
</dbReference>
<keyword evidence="2" id="KW-0472">Membrane</keyword>
<feature type="transmembrane region" description="Helical" evidence="2">
    <location>
        <begin position="40"/>
        <end position="62"/>
    </location>
</feature>
<dbReference type="GO" id="GO:0006508">
    <property type="term" value="P:proteolysis"/>
    <property type="evidence" value="ECO:0007669"/>
    <property type="project" value="InterPro"/>
</dbReference>
<dbReference type="Gene3D" id="3.30.1380.10">
    <property type="match status" value="1"/>
</dbReference>
<dbReference type="InterPro" id="IPR009045">
    <property type="entry name" value="Zn_M74/Hedgehog-like"/>
</dbReference>
<keyword evidence="4" id="KW-0121">Carboxypeptidase</keyword>